<proteinExistence type="predicted"/>
<evidence type="ECO:0000256" key="2">
    <source>
        <dbReference type="SAM" id="Phobius"/>
    </source>
</evidence>
<evidence type="ECO:0000313" key="3">
    <source>
        <dbReference type="EMBL" id="PZW23597.1"/>
    </source>
</evidence>
<organism evidence="3 4">
    <name type="scientific">Thermosporothrix hazakensis</name>
    <dbReference type="NCBI Taxonomy" id="644383"/>
    <lineage>
        <taxon>Bacteria</taxon>
        <taxon>Bacillati</taxon>
        <taxon>Chloroflexota</taxon>
        <taxon>Ktedonobacteria</taxon>
        <taxon>Ktedonobacterales</taxon>
        <taxon>Thermosporotrichaceae</taxon>
        <taxon>Thermosporothrix</taxon>
    </lineage>
</organism>
<keyword evidence="2" id="KW-0812">Transmembrane</keyword>
<evidence type="ECO:0000313" key="4">
    <source>
        <dbReference type="Proteomes" id="UP000248806"/>
    </source>
</evidence>
<keyword evidence="2" id="KW-1133">Transmembrane helix</keyword>
<evidence type="ECO:0008006" key="5">
    <source>
        <dbReference type="Google" id="ProtNLM"/>
    </source>
</evidence>
<sequence length="241" mass="25623">MLDRAKVTEAAQRINYAVNVRTTNAFNGTKELFASQTKEQADRLPSTIIINIDTKARHLAIYGGSEVPLKSEQYEAAISAFRDNIHGSDYTSATVAALNSLAQALENGKSYSTPSSSYDSESSYGSYDPGWSRSDSSGWLANMPFGMIACCGLLFFFLVSFIIGLIRQDKGSYPRKVSYGGFYGGSSYSGYDVGGSSFDSSSSLSYDSGSSYSSYDVGGSSFDSSSSSSYDSGSSGASGDF</sequence>
<dbReference type="RefSeq" id="WP_174843967.1">
    <property type="nucleotide sequence ID" value="NZ_BIFX01000003.1"/>
</dbReference>
<reference evidence="3 4" key="1">
    <citation type="submission" date="2018-06" db="EMBL/GenBank/DDBJ databases">
        <title>Genomic Encyclopedia of Archaeal and Bacterial Type Strains, Phase II (KMG-II): from individual species to whole genera.</title>
        <authorList>
            <person name="Goeker M."/>
        </authorList>
    </citation>
    <scope>NUCLEOTIDE SEQUENCE [LARGE SCALE GENOMIC DNA]</scope>
    <source>
        <strain evidence="3 4">ATCC BAA-1881</strain>
    </source>
</reference>
<dbReference type="EMBL" id="QKUF01000025">
    <property type="protein sequence ID" value="PZW23597.1"/>
    <property type="molecule type" value="Genomic_DNA"/>
</dbReference>
<dbReference type="Gene3D" id="3.10.310.50">
    <property type="match status" value="1"/>
</dbReference>
<feature type="transmembrane region" description="Helical" evidence="2">
    <location>
        <begin position="145"/>
        <end position="166"/>
    </location>
</feature>
<keyword evidence="4" id="KW-1185">Reference proteome</keyword>
<protein>
    <recommendedName>
        <fullName evidence="5">TPM domain-containing protein</fullName>
    </recommendedName>
</protein>
<name>A0A326U0F4_THEHA</name>
<feature type="region of interest" description="Disordered" evidence="1">
    <location>
        <begin position="197"/>
        <end position="241"/>
    </location>
</feature>
<evidence type="ECO:0000256" key="1">
    <source>
        <dbReference type="SAM" id="MobiDB-lite"/>
    </source>
</evidence>
<accession>A0A326U0F4</accession>
<comment type="caution">
    <text evidence="3">The sequence shown here is derived from an EMBL/GenBank/DDBJ whole genome shotgun (WGS) entry which is preliminary data.</text>
</comment>
<keyword evidence="2" id="KW-0472">Membrane</keyword>
<dbReference type="Proteomes" id="UP000248806">
    <property type="component" value="Unassembled WGS sequence"/>
</dbReference>
<dbReference type="AlphaFoldDB" id="A0A326U0F4"/>
<gene>
    <name evidence="3" type="ORF">EI42_04980</name>
</gene>